<evidence type="ECO:0000259" key="11">
    <source>
        <dbReference type="Pfam" id="PF12794"/>
    </source>
</evidence>
<dbReference type="Proteomes" id="UP000077857">
    <property type="component" value="Unassembled WGS sequence"/>
</dbReference>
<dbReference type="AlphaFoldDB" id="A0A177N501"/>
<dbReference type="Gene3D" id="2.30.30.60">
    <property type="match status" value="1"/>
</dbReference>
<dbReference type="GO" id="GO:0005886">
    <property type="term" value="C:plasma membrane"/>
    <property type="evidence" value="ECO:0007669"/>
    <property type="project" value="UniProtKB-SubCell"/>
</dbReference>
<comment type="caution">
    <text evidence="15">The sequence shown here is derived from an EMBL/GenBank/DDBJ whole genome shotgun (WGS) entry which is preliminary data.</text>
</comment>
<dbReference type="OrthoDB" id="9799209at2"/>
<keyword evidence="3" id="KW-1003">Cell membrane</keyword>
<feature type="transmembrane region" description="Helical" evidence="8">
    <location>
        <begin position="704"/>
        <end position="727"/>
    </location>
</feature>
<dbReference type="InterPro" id="IPR023408">
    <property type="entry name" value="MscS_beta-dom_sf"/>
</dbReference>
<accession>A0A177N501</accession>
<feature type="transmembrane region" description="Helical" evidence="8">
    <location>
        <begin position="505"/>
        <end position="523"/>
    </location>
</feature>
<organism evidence="15 16">
    <name type="scientific">Methylomonas koyamae</name>
    <dbReference type="NCBI Taxonomy" id="702114"/>
    <lineage>
        <taxon>Bacteria</taxon>
        <taxon>Pseudomonadati</taxon>
        <taxon>Pseudomonadota</taxon>
        <taxon>Gammaproteobacteria</taxon>
        <taxon>Methylococcales</taxon>
        <taxon>Methylococcaceae</taxon>
        <taxon>Methylomonas</taxon>
    </lineage>
</organism>
<feature type="transmembrane region" description="Helical" evidence="8">
    <location>
        <begin position="739"/>
        <end position="757"/>
    </location>
</feature>
<dbReference type="InterPro" id="IPR025692">
    <property type="entry name" value="MscS_IM_dom1"/>
</dbReference>
<feature type="coiled-coil region" evidence="7">
    <location>
        <begin position="248"/>
        <end position="315"/>
    </location>
</feature>
<feature type="transmembrane region" description="Helical" evidence="8">
    <location>
        <begin position="929"/>
        <end position="957"/>
    </location>
</feature>
<keyword evidence="5 8" id="KW-1133">Transmembrane helix</keyword>
<gene>
    <name evidence="15" type="ORF">A1507_02000</name>
</gene>
<comment type="subcellular location">
    <subcellularLocation>
        <location evidence="1">Cell membrane</location>
        <topology evidence="1">Multi-pass membrane protein</topology>
    </subcellularLocation>
</comment>
<sequence length="1125" mass="126654">MNVKFFLHGLFFLAALLAADAGNAAQPATAIKAVSRADIQQRVQSVKDKQNLAEDVKNRILAAYRESEDNLSEAEAQDAQAESFKQALNLYPVVAKQIAGQITEAENGLKNRKPEKLALVPTDELEQRLIIEKTRLSDLDAEISRIEAQIGELNGRPQLIREKVAEIKNKQASSLQEQQTLAARGADNIYEREARQIQVDTRIRLLNSTLKTLELENISSPLRLQVEKDRMHLATLQRELQGLAIADLDNLLLDRRQQEIDKEQAELAQAEKDAEGKHPFIRDATKTNMQYNHSLQDINKNMEQYLLQKTEIDARGKQLEKDFQSAEQKINLAGLSPALGNLLREQRRNVPQRKQFANLADDIQEQIALASLEMFKLDEAKKELADVNQVLLNQIGRLPADTDDAEKLRIRTELRMLLNDRKDLVMRLATSYNEYGRLLGDVDFSLQQMLSVADKFSAYLDQRLLWVPSAPVIDKYYVKDIFSSLVWFFSPDNWLRVAANFGESIANFPLLVLVGLGIVVLHWRFRLNLKRRLAYLLDKNPLGHSFGEILSGMGYLMLLSLYGALLMAWIGGVLLLNARADFFSHAFAEGMVVTALSLFVVQFFFRLFKPDGIAETLFHWPEHATNLLYGQMKWARFLLLPSVFIMSMTGSDLFSEHSYALGRTALIVMMLTFSYVFHRLAQPQTGLGRYFYQQSAGWFSRLRYVWYAIALLTPLAIIGFAVAGYYQSALELEQKLIDSLRLVFFVSLFQALVLRWLRNTERRLALKNARQKRKQIEQAAAAAGTEGGIPLDEELLDISKINQQGHNFLATVTGVMIAVGAWLIWSDILPAFSVFDQVVLWQHAQVVDGKETLQPVTLINLLLCLVYIGLAFLFVGNFPTLVDLATAGKFAMTAGGRYALIQLVRYSLVSVAFLAVANELGGSWSQVQWLVAALSVGLGFGLQEIFANMVSGIILLFERPIRVGDTVTVGDVTGRVSRIQMRATHIVDWDRKELVVPNKTFITDRLINWTLSDTVTRVVVPVSVSYGTDIELVEQILSQAVKNTEQVLAEPEPAISFVGFGESALEFKVNVFVRELSDRAVATHKLHIQIYEALQAHHIEIPYPQRDVHIRSVAKGVLNEGGANY</sequence>
<evidence type="ECO:0000256" key="3">
    <source>
        <dbReference type="ARBA" id="ARBA00022475"/>
    </source>
</evidence>
<evidence type="ECO:0000256" key="4">
    <source>
        <dbReference type="ARBA" id="ARBA00022692"/>
    </source>
</evidence>
<keyword evidence="4 8" id="KW-0812">Transmembrane</keyword>
<evidence type="ECO:0000256" key="5">
    <source>
        <dbReference type="ARBA" id="ARBA00022989"/>
    </source>
</evidence>
<feature type="transmembrane region" description="Helical" evidence="8">
    <location>
        <begin position="582"/>
        <end position="605"/>
    </location>
</feature>
<dbReference type="InterPro" id="IPR049142">
    <property type="entry name" value="MS_channel_1st"/>
</dbReference>
<dbReference type="GO" id="GO:0008381">
    <property type="term" value="F:mechanosensitive monoatomic ion channel activity"/>
    <property type="evidence" value="ECO:0007669"/>
    <property type="project" value="UniProtKB-ARBA"/>
</dbReference>
<reference evidence="15 16" key="1">
    <citation type="submission" date="2016-03" db="EMBL/GenBank/DDBJ databases">
        <authorList>
            <person name="Ploux O."/>
        </authorList>
    </citation>
    <scope>NUCLEOTIDE SEQUENCE [LARGE SCALE GENOMIC DNA]</scope>
    <source>
        <strain evidence="15 16">R-45378</strain>
    </source>
</reference>
<feature type="chain" id="PRO_5008068767" evidence="9">
    <location>
        <begin position="25"/>
        <end position="1125"/>
    </location>
</feature>
<dbReference type="InterPro" id="IPR052702">
    <property type="entry name" value="MscS-like_channel"/>
</dbReference>
<keyword evidence="6 8" id="KW-0472">Membrane</keyword>
<feature type="domain" description="Mechanosensitive ion channel inner membrane" evidence="11">
    <location>
        <begin position="510"/>
        <end position="841"/>
    </location>
</feature>
<evidence type="ECO:0000259" key="10">
    <source>
        <dbReference type="Pfam" id="PF00924"/>
    </source>
</evidence>
<evidence type="ECO:0000256" key="8">
    <source>
        <dbReference type="SAM" id="Phobius"/>
    </source>
</evidence>
<evidence type="ECO:0000256" key="9">
    <source>
        <dbReference type="SAM" id="SignalP"/>
    </source>
</evidence>
<dbReference type="PANTHER" id="PTHR30347">
    <property type="entry name" value="POTASSIUM CHANNEL RELATED"/>
    <property type="match status" value="1"/>
</dbReference>
<evidence type="ECO:0000259" key="13">
    <source>
        <dbReference type="Pfam" id="PF21082"/>
    </source>
</evidence>
<dbReference type="InterPro" id="IPR011066">
    <property type="entry name" value="MscS_channel_C_sf"/>
</dbReference>
<evidence type="ECO:0000313" key="16">
    <source>
        <dbReference type="Proteomes" id="UP000077857"/>
    </source>
</evidence>
<feature type="transmembrane region" description="Helical" evidence="8">
    <location>
        <begin position="637"/>
        <end position="654"/>
    </location>
</feature>
<evidence type="ECO:0000259" key="14">
    <source>
        <dbReference type="Pfam" id="PF21088"/>
    </source>
</evidence>
<dbReference type="Pfam" id="PF21088">
    <property type="entry name" value="MS_channel_1st"/>
    <property type="match status" value="1"/>
</dbReference>
<dbReference type="InterPro" id="IPR049278">
    <property type="entry name" value="MS_channel_C"/>
</dbReference>
<evidence type="ECO:0000256" key="7">
    <source>
        <dbReference type="SAM" id="Coils"/>
    </source>
</evidence>
<feature type="domain" description="Mechanosensitive ion channel MscS" evidence="10">
    <location>
        <begin position="945"/>
        <end position="1010"/>
    </location>
</feature>
<feature type="transmembrane region" description="Helical" evidence="8">
    <location>
        <begin position="808"/>
        <end position="825"/>
    </location>
</feature>
<dbReference type="EMBL" id="LUUJ01000110">
    <property type="protein sequence ID" value="OAI12289.1"/>
    <property type="molecule type" value="Genomic_DNA"/>
</dbReference>
<evidence type="ECO:0000256" key="1">
    <source>
        <dbReference type="ARBA" id="ARBA00004651"/>
    </source>
</evidence>
<dbReference type="Pfam" id="PF21082">
    <property type="entry name" value="MS_channel_3rd"/>
    <property type="match status" value="1"/>
</dbReference>
<dbReference type="PANTHER" id="PTHR30347:SF1">
    <property type="entry name" value="MECHANOSENSITIVE CHANNEL MSCK"/>
    <property type="match status" value="1"/>
</dbReference>
<dbReference type="Pfam" id="PF00924">
    <property type="entry name" value="MS_channel_2nd"/>
    <property type="match status" value="1"/>
</dbReference>
<dbReference type="InterPro" id="IPR024393">
    <property type="entry name" value="MscS_porin"/>
</dbReference>
<feature type="transmembrane region" description="Helical" evidence="8">
    <location>
        <begin position="898"/>
        <end position="917"/>
    </location>
</feature>
<comment type="similarity">
    <text evidence="2">Belongs to the MscS (TC 1.A.23) family.</text>
</comment>
<feature type="domain" description="Mechanosensitive ion channel MscS C-terminal" evidence="13">
    <location>
        <begin position="1018"/>
        <end position="1101"/>
    </location>
</feature>
<protein>
    <submittedName>
        <fullName evidence="15">Mechanosensitive ion channel protein MscS</fullName>
    </submittedName>
</protein>
<dbReference type="Gene3D" id="1.10.287.1260">
    <property type="match status" value="1"/>
</dbReference>
<dbReference type="SUPFAM" id="SSF50182">
    <property type="entry name" value="Sm-like ribonucleoproteins"/>
    <property type="match status" value="1"/>
</dbReference>
<dbReference type="InterPro" id="IPR006685">
    <property type="entry name" value="MscS_channel_2nd"/>
</dbReference>
<dbReference type="Gene3D" id="3.30.70.100">
    <property type="match status" value="1"/>
</dbReference>
<keyword evidence="9" id="KW-0732">Signal</keyword>
<dbReference type="RefSeq" id="WP_064041863.1">
    <property type="nucleotide sequence ID" value="NZ_LUUJ01000110.1"/>
</dbReference>
<evidence type="ECO:0000256" key="2">
    <source>
        <dbReference type="ARBA" id="ARBA00008017"/>
    </source>
</evidence>
<feature type="signal peptide" evidence="9">
    <location>
        <begin position="1"/>
        <end position="24"/>
    </location>
</feature>
<dbReference type="Pfam" id="PF12794">
    <property type="entry name" value="MscS_TM"/>
    <property type="match status" value="1"/>
</dbReference>
<keyword evidence="7" id="KW-0175">Coiled coil</keyword>
<evidence type="ECO:0000256" key="6">
    <source>
        <dbReference type="ARBA" id="ARBA00023136"/>
    </source>
</evidence>
<feature type="domain" description="Mechanosensitive ion channel MscS porin" evidence="12">
    <location>
        <begin position="44"/>
        <end position="282"/>
    </location>
</feature>
<dbReference type="Pfam" id="PF12795">
    <property type="entry name" value="MscS_porin"/>
    <property type="match status" value="1"/>
</dbReference>
<name>A0A177N501_9GAMM</name>
<evidence type="ECO:0000259" key="12">
    <source>
        <dbReference type="Pfam" id="PF12795"/>
    </source>
</evidence>
<evidence type="ECO:0000313" key="15">
    <source>
        <dbReference type="EMBL" id="OAI12289.1"/>
    </source>
</evidence>
<dbReference type="SUPFAM" id="SSF82689">
    <property type="entry name" value="Mechanosensitive channel protein MscS (YggB), C-terminal domain"/>
    <property type="match status" value="1"/>
</dbReference>
<feature type="transmembrane region" description="Helical" evidence="8">
    <location>
        <begin position="660"/>
        <end position="677"/>
    </location>
</feature>
<feature type="transmembrane region" description="Helical" evidence="8">
    <location>
        <begin position="555"/>
        <end position="576"/>
    </location>
</feature>
<proteinExistence type="inferred from homology"/>
<feature type="transmembrane region" description="Helical" evidence="8">
    <location>
        <begin position="858"/>
        <end position="878"/>
    </location>
</feature>
<feature type="domain" description="Mechanosensitive ion channel transmembrane helices 2/3" evidence="14">
    <location>
        <begin position="903"/>
        <end position="943"/>
    </location>
</feature>
<dbReference type="InterPro" id="IPR010920">
    <property type="entry name" value="LSM_dom_sf"/>
</dbReference>